<dbReference type="Gene3D" id="3.40.50.1820">
    <property type="entry name" value="alpha/beta hydrolase"/>
    <property type="match status" value="1"/>
</dbReference>
<dbReference type="Pfam" id="PF07859">
    <property type="entry name" value="Abhydrolase_3"/>
    <property type="match status" value="1"/>
</dbReference>
<keyword evidence="2" id="KW-0378">Hydrolase</keyword>
<evidence type="ECO:0000256" key="2">
    <source>
        <dbReference type="ARBA" id="ARBA00022801"/>
    </source>
</evidence>
<dbReference type="InterPro" id="IPR050300">
    <property type="entry name" value="GDXG_lipolytic_enzyme"/>
</dbReference>
<sequence length="315" mass="35004">MLSIGPQMSAVMRKSSELTARFSFADTPLSRARELYALERRFWNSGGPKISCIMETKVKGPVGQIPIRIYHPQPGKLLCVLVYMHGGGYVVGSIETHDRIMRELAFRSGCAVVGVEYSLSPEQKFPVALEETQSVLEWLQRISSNKQARVYGLESDNIVLGGDSAGASLSIGTALNCENRLCGLLLYYGSYGLRDSCSSRLYGGKDDGMGEKERDFYLKSYLRSEKDLSDLRLDVLRASMQKMPPTCLISAEMDPFRDDSLALAFMLEQSGVPVDHYLHKGVLHGFLHYSRMLDAAVIALDQGADFLKMCFLKSL</sequence>
<gene>
    <name evidence="4" type="ORF">METZ01_LOCUS62434</name>
</gene>
<accession>A0A381T025</accession>
<evidence type="ECO:0000259" key="3">
    <source>
        <dbReference type="Pfam" id="PF07859"/>
    </source>
</evidence>
<comment type="similarity">
    <text evidence="1">Belongs to the 'GDXG' lipolytic enzyme family.</text>
</comment>
<organism evidence="4">
    <name type="scientific">marine metagenome</name>
    <dbReference type="NCBI Taxonomy" id="408172"/>
    <lineage>
        <taxon>unclassified sequences</taxon>
        <taxon>metagenomes</taxon>
        <taxon>ecological metagenomes</taxon>
    </lineage>
</organism>
<dbReference type="InterPro" id="IPR002168">
    <property type="entry name" value="Lipase_GDXG_HIS_AS"/>
</dbReference>
<proteinExistence type="inferred from homology"/>
<dbReference type="SUPFAM" id="SSF53474">
    <property type="entry name" value="alpha/beta-Hydrolases"/>
    <property type="match status" value="1"/>
</dbReference>
<dbReference type="EMBL" id="UINC01003829">
    <property type="protein sequence ID" value="SVA09580.1"/>
    <property type="molecule type" value="Genomic_DNA"/>
</dbReference>
<evidence type="ECO:0000256" key="1">
    <source>
        <dbReference type="ARBA" id="ARBA00010515"/>
    </source>
</evidence>
<protein>
    <recommendedName>
        <fullName evidence="3">Alpha/beta hydrolase fold-3 domain-containing protein</fullName>
    </recommendedName>
</protein>
<reference evidence="4" key="1">
    <citation type="submission" date="2018-05" db="EMBL/GenBank/DDBJ databases">
        <authorList>
            <person name="Lanie J.A."/>
            <person name="Ng W.-L."/>
            <person name="Kazmierczak K.M."/>
            <person name="Andrzejewski T.M."/>
            <person name="Davidsen T.M."/>
            <person name="Wayne K.J."/>
            <person name="Tettelin H."/>
            <person name="Glass J.I."/>
            <person name="Rusch D."/>
            <person name="Podicherti R."/>
            <person name="Tsui H.-C.T."/>
            <person name="Winkler M.E."/>
        </authorList>
    </citation>
    <scope>NUCLEOTIDE SEQUENCE</scope>
</reference>
<feature type="domain" description="Alpha/beta hydrolase fold-3" evidence="3">
    <location>
        <begin position="81"/>
        <end position="287"/>
    </location>
</feature>
<name>A0A381T025_9ZZZZ</name>
<dbReference type="PANTHER" id="PTHR48081:SF8">
    <property type="entry name" value="ALPHA_BETA HYDROLASE FOLD-3 DOMAIN-CONTAINING PROTEIN-RELATED"/>
    <property type="match status" value="1"/>
</dbReference>
<dbReference type="PANTHER" id="PTHR48081">
    <property type="entry name" value="AB HYDROLASE SUPERFAMILY PROTEIN C4A8.06C"/>
    <property type="match status" value="1"/>
</dbReference>
<dbReference type="InterPro" id="IPR013094">
    <property type="entry name" value="AB_hydrolase_3"/>
</dbReference>
<evidence type="ECO:0000313" key="4">
    <source>
        <dbReference type="EMBL" id="SVA09580.1"/>
    </source>
</evidence>
<dbReference type="PROSITE" id="PS01173">
    <property type="entry name" value="LIPASE_GDXG_HIS"/>
    <property type="match status" value="1"/>
</dbReference>
<dbReference type="AlphaFoldDB" id="A0A381T025"/>
<dbReference type="GO" id="GO:0016787">
    <property type="term" value="F:hydrolase activity"/>
    <property type="evidence" value="ECO:0007669"/>
    <property type="project" value="UniProtKB-KW"/>
</dbReference>
<dbReference type="InterPro" id="IPR029058">
    <property type="entry name" value="AB_hydrolase_fold"/>
</dbReference>